<dbReference type="FunFam" id="3.40.50.300:FF:000025">
    <property type="entry name" value="ATP-dependent Clp protease subunit"/>
    <property type="match status" value="1"/>
</dbReference>
<dbReference type="InterPro" id="IPR041546">
    <property type="entry name" value="ClpA/ClpB_AAA_lid"/>
</dbReference>
<dbReference type="EMBL" id="JABAEK010000002">
    <property type="protein sequence ID" value="NLQ16688.1"/>
    <property type="molecule type" value="Genomic_DNA"/>
</dbReference>
<dbReference type="GO" id="GO:0005737">
    <property type="term" value="C:cytoplasm"/>
    <property type="evidence" value="ECO:0007669"/>
    <property type="project" value="TreeGrafter"/>
</dbReference>
<dbReference type="GO" id="GO:0043335">
    <property type="term" value="P:protein unfolding"/>
    <property type="evidence" value="ECO:0007669"/>
    <property type="project" value="InterPro"/>
</dbReference>
<evidence type="ECO:0000256" key="3">
    <source>
        <dbReference type="ARBA" id="ARBA00022741"/>
    </source>
</evidence>
<keyword evidence="2 6" id="KW-0677">Repeat</keyword>
<dbReference type="GO" id="GO:0008233">
    <property type="term" value="F:peptidase activity"/>
    <property type="evidence" value="ECO:0007669"/>
    <property type="project" value="UniProtKB-KW"/>
</dbReference>
<evidence type="ECO:0000259" key="9">
    <source>
        <dbReference type="PROSITE" id="PS51903"/>
    </source>
</evidence>
<dbReference type="InterPro" id="IPR018368">
    <property type="entry name" value="ClpA/B_CS1"/>
</dbReference>
<dbReference type="GO" id="GO:0006508">
    <property type="term" value="P:proteolysis"/>
    <property type="evidence" value="ECO:0007669"/>
    <property type="project" value="UniProtKB-KW"/>
</dbReference>
<dbReference type="PANTHER" id="PTHR11638:SF111">
    <property type="entry name" value="ATP-DEPENDENT CLP PROTEASE ATP-BINDING SUBUNIT CLPA"/>
    <property type="match status" value="1"/>
</dbReference>
<dbReference type="Gene3D" id="1.10.8.60">
    <property type="match status" value="2"/>
</dbReference>
<dbReference type="InterPro" id="IPR003959">
    <property type="entry name" value="ATPase_AAA_core"/>
</dbReference>
<evidence type="ECO:0000256" key="2">
    <source>
        <dbReference type="ARBA" id="ARBA00022737"/>
    </source>
</evidence>
<dbReference type="CDD" id="cd00009">
    <property type="entry name" value="AAA"/>
    <property type="match status" value="1"/>
</dbReference>
<feature type="domain" description="Clp R" evidence="9">
    <location>
        <begin position="1"/>
        <end position="147"/>
    </location>
</feature>
<dbReference type="GO" id="GO:0034605">
    <property type="term" value="P:cellular response to heat"/>
    <property type="evidence" value="ECO:0007669"/>
    <property type="project" value="TreeGrafter"/>
</dbReference>
<keyword evidence="4 7" id="KW-0067">ATP-binding</keyword>
<dbReference type="GO" id="GO:0005524">
    <property type="term" value="F:ATP binding"/>
    <property type="evidence" value="ECO:0007669"/>
    <property type="project" value="UniProtKB-KW"/>
</dbReference>
<dbReference type="Gene3D" id="1.10.1780.10">
    <property type="entry name" value="Clp, N-terminal domain"/>
    <property type="match status" value="1"/>
</dbReference>
<evidence type="ECO:0000256" key="1">
    <source>
        <dbReference type="ARBA" id="ARBA00008675"/>
    </source>
</evidence>
<gene>
    <name evidence="10" type="primary">clpA</name>
    <name evidence="10" type="ORF">HGG82_03485</name>
</gene>
<dbReference type="CDD" id="cd19499">
    <property type="entry name" value="RecA-like_ClpB_Hsp104-like"/>
    <property type="match status" value="1"/>
</dbReference>
<keyword evidence="11" id="KW-1185">Reference proteome</keyword>
<dbReference type="InterPro" id="IPR028299">
    <property type="entry name" value="ClpA/B_CS2"/>
</dbReference>
<proteinExistence type="inferred from homology"/>
<dbReference type="InterPro" id="IPR050130">
    <property type="entry name" value="ClpA_ClpB"/>
</dbReference>
<feature type="region of interest" description="Disordered" evidence="8">
    <location>
        <begin position="145"/>
        <end position="164"/>
    </location>
</feature>
<name>A0A847QV71_9GAMM</name>
<dbReference type="PROSITE" id="PS00871">
    <property type="entry name" value="CLPAB_2"/>
    <property type="match status" value="1"/>
</dbReference>
<dbReference type="SMART" id="SM01086">
    <property type="entry name" value="ClpB_D2-small"/>
    <property type="match status" value="1"/>
</dbReference>
<dbReference type="AlphaFoldDB" id="A0A847QV71"/>
<comment type="caution">
    <text evidence="10">The sequence shown here is derived from an EMBL/GenBank/DDBJ whole genome shotgun (WGS) entry which is preliminary data.</text>
</comment>
<dbReference type="SUPFAM" id="SSF81923">
    <property type="entry name" value="Double Clp-N motif"/>
    <property type="match status" value="1"/>
</dbReference>
<evidence type="ECO:0000313" key="10">
    <source>
        <dbReference type="EMBL" id="NLQ16688.1"/>
    </source>
</evidence>
<dbReference type="InterPro" id="IPR036628">
    <property type="entry name" value="Clp_N_dom_sf"/>
</dbReference>
<accession>A0A847QV71</accession>
<dbReference type="PRINTS" id="PR00300">
    <property type="entry name" value="CLPPROTEASEA"/>
</dbReference>
<dbReference type="Pfam" id="PF10431">
    <property type="entry name" value="ClpB_D2-small"/>
    <property type="match status" value="1"/>
</dbReference>
<dbReference type="GO" id="GO:0016887">
    <property type="term" value="F:ATP hydrolysis activity"/>
    <property type="evidence" value="ECO:0007669"/>
    <property type="project" value="InterPro"/>
</dbReference>
<organism evidence="10 11">
    <name type="scientific">Marinomonas profundi</name>
    <dbReference type="NCBI Taxonomy" id="2726122"/>
    <lineage>
        <taxon>Bacteria</taxon>
        <taxon>Pseudomonadati</taxon>
        <taxon>Pseudomonadota</taxon>
        <taxon>Gammaproteobacteria</taxon>
        <taxon>Oceanospirillales</taxon>
        <taxon>Oceanospirillaceae</taxon>
        <taxon>Marinomonas</taxon>
    </lineage>
</organism>
<dbReference type="Pfam" id="PF07724">
    <property type="entry name" value="AAA_2"/>
    <property type="match status" value="1"/>
</dbReference>
<keyword evidence="3 7" id="KW-0547">Nucleotide-binding</keyword>
<dbReference type="NCBIfam" id="TIGR02639">
    <property type="entry name" value="ClpA"/>
    <property type="match status" value="1"/>
</dbReference>
<dbReference type="SUPFAM" id="SSF52540">
    <property type="entry name" value="P-loop containing nucleoside triphosphate hydrolases"/>
    <property type="match status" value="2"/>
</dbReference>
<dbReference type="Gene3D" id="3.40.50.300">
    <property type="entry name" value="P-loop containing nucleotide triphosphate hydrolases"/>
    <property type="match status" value="2"/>
</dbReference>
<dbReference type="PROSITE" id="PS51903">
    <property type="entry name" value="CLP_R"/>
    <property type="match status" value="1"/>
</dbReference>
<reference evidence="10 11" key="1">
    <citation type="submission" date="2020-04" db="EMBL/GenBank/DDBJ databases">
        <title>Marinomonas sp. M1K-6 isolated from the deep seawater of the Mariana Trench.</title>
        <authorList>
            <person name="Li Y."/>
        </authorList>
    </citation>
    <scope>NUCLEOTIDE SEQUENCE [LARGE SCALE GENOMIC DNA]</scope>
    <source>
        <strain evidence="10 11">M1K-6</strain>
    </source>
</reference>
<dbReference type="PROSITE" id="PS00870">
    <property type="entry name" value="CLPAB_1"/>
    <property type="match status" value="1"/>
</dbReference>
<dbReference type="InterPro" id="IPR003593">
    <property type="entry name" value="AAA+_ATPase"/>
</dbReference>
<dbReference type="InterPro" id="IPR013461">
    <property type="entry name" value="ClpA"/>
</dbReference>
<dbReference type="InterPro" id="IPR001270">
    <property type="entry name" value="ClpA/B"/>
</dbReference>
<evidence type="ECO:0000256" key="4">
    <source>
        <dbReference type="ARBA" id="ARBA00022840"/>
    </source>
</evidence>
<keyword evidence="10" id="KW-0645">Protease</keyword>
<protein>
    <submittedName>
        <fullName evidence="10">ATP-dependent Clp protease ATP-binding subunit ClpA</fullName>
    </submittedName>
</protein>
<evidence type="ECO:0000256" key="6">
    <source>
        <dbReference type="PROSITE-ProRule" id="PRU01251"/>
    </source>
</evidence>
<comment type="similarity">
    <text evidence="1 7">Belongs to the ClpA/ClpB family.</text>
</comment>
<dbReference type="Proteomes" id="UP000586067">
    <property type="component" value="Unassembled WGS sequence"/>
</dbReference>
<evidence type="ECO:0000256" key="7">
    <source>
        <dbReference type="RuleBase" id="RU004432"/>
    </source>
</evidence>
<dbReference type="Pfam" id="PF00004">
    <property type="entry name" value="AAA"/>
    <property type="match status" value="1"/>
</dbReference>
<dbReference type="InterPro" id="IPR004176">
    <property type="entry name" value="Clp_R_N"/>
</dbReference>
<keyword evidence="10" id="KW-0378">Hydrolase</keyword>
<dbReference type="PANTHER" id="PTHR11638">
    <property type="entry name" value="ATP-DEPENDENT CLP PROTEASE"/>
    <property type="match status" value="1"/>
</dbReference>
<dbReference type="InterPro" id="IPR019489">
    <property type="entry name" value="Clp_ATPase_C"/>
</dbReference>
<dbReference type="Pfam" id="PF17871">
    <property type="entry name" value="AAA_lid_9"/>
    <property type="match status" value="1"/>
</dbReference>
<keyword evidence="5 7" id="KW-0143">Chaperone</keyword>
<sequence>MLDKELEQTLNAAFKAARDKRHEFMTVEHLLLALIDNGAASSVLEACGVNLDVLSRELEEFVDSTTPLIPENDDEREVQPTLGFQRVLQRAVFHVQSSGKREVTGANVLVAIFSEQESQTVYLLKRHGVARIDVVNYVAHGIAKQGDSSSHDADHEEEADDSSAAPLQKFATNLNEEAKAGKIDKLIGREYEVERVIQTLSRRRKNNPLLVGESGVGKTAIAEGLAKRIVDGQVPDVIADGVVYSLDLGALLAGTKYRGDFEKRLKQLLGDLKKLPNAILFIDEIHTIIGAGAASGGVMDASNLLKPVLSSGGLRCIGSTTFQEFRGVFEKDHALARRFQKIDVNEPSVDDTYQILKGIIGAFEEHHKVKYEEPALLAAAELAQRYVTDRHMPDKAIDVVDEAGAYQRLQPEDKRKAVITVADIEDIVSKIARVPVRAVNSDDRQVLSNLERNLKMVVFGQDKAIDSLSSAIKLSRAGLKAEQKPIGSFLMAGPTGVGKTEVTKQLAKQLGLELIRFDMSEYMERHAVSRLIGAPPGYVGFDQGGLLTEAVTKNPHSVVLLDEIEKAHPEVFNLLLQVMDHGTLTDNNGRKADFRNVILVMTSNAGAEELARRSIGFSSQDNSTDGIEVINRTFTPEFRNRLDAVIQFQQLDERIIFNVVDKFLVELQAQLDPKGVLLEVSDTARGWLANKGYDRQMGARPMARVIQEHLKKSLADQILFGDLHDGGHVKVTLNEKSDELKFEVIKEEVVH</sequence>
<evidence type="ECO:0000256" key="5">
    <source>
        <dbReference type="ARBA" id="ARBA00023186"/>
    </source>
</evidence>
<dbReference type="InterPro" id="IPR027417">
    <property type="entry name" value="P-loop_NTPase"/>
</dbReference>
<dbReference type="Pfam" id="PF02861">
    <property type="entry name" value="Clp_N"/>
    <property type="match status" value="1"/>
</dbReference>
<dbReference type="RefSeq" id="WP_168822850.1">
    <property type="nucleotide sequence ID" value="NZ_CP073013.1"/>
</dbReference>
<dbReference type="SMART" id="SM00382">
    <property type="entry name" value="AAA"/>
    <property type="match status" value="2"/>
</dbReference>
<evidence type="ECO:0000313" key="11">
    <source>
        <dbReference type="Proteomes" id="UP000586067"/>
    </source>
</evidence>
<evidence type="ECO:0000256" key="8">
    <source>
        <dbReference type="SAM" id="MobiDB-lite"/>
    </source>
</evidence>